<dbReference type="Proteomes" id="UP000038045">
    <property type="component" value="Unplaced"/>
</dbReference>
<dbReference type="STRING" id="131310.A0A0N4ZXH3"/>
<dbReference type="Pfam" id="PF07859">
    <property type="entry name" value="Abhydrolase_3"/>
    <property type="match status" value="2"/>
</dbReference>
<dbReference type="SUPFAM" id="SSF53474">
    <property type="entry name" value="alpha/beta-Hydrolases"/>
    <property type="match status" value="1"/>
</dbReference>
<evidence type="ECO:0000259" key="2">
    <source>
        <dbReference type="Pfam" id="PF07859"/>
    </source>
</evidence>
<dbReference type="AlphaFoldDB" id="A0A0N4ZXH3"/>
<dbReference type="InterPro" id="IPR013094">
    <property type="entry name" value="AB_hydrolase_3"/>
</dbReference>
<reference evidence="4" key="1">
    <citation type="submission" date="2017-02" db="UniProtKB">
        <authorList>
            <consortium name="WormBaseParasite"/>
        </authorList>
    </citation>
    <scope>IDENTIFICATION</scope>
</reference>
<dbReference type="InterPro" id="IPR050300">
    <property type="entry name" value="GDXG_lipolytic_enzyme"/>
</dbReference>
<dbReference type="InterPro" id="IPR029058">
    <property type="entry name" value="AB_hydrolase_fold"/>
</dbReference>
<name>A0A0N4ZXH3_PARTI</name>
<proteinExistence type="predicted"/>
<evidence type="ECO:0000256" key="1">
    <source>
        <dbReference type="ARBA" id="ARBA00022801"/>
    </source>
</evidence>
<dbReference type="GO" id="GO:0016787">
    <property type="term" value="F:hydrolase activity"/>
    <property type="evidence" value="ECO:0007669"/>
    <property type="project" value="UniProtKB-KW"/>
</dbReference>
<sequence length="389" mass="45034">MLPNLFRYVSLPDNVSDKDKIKKYEMTVRLAYEYPAKILEPLLKHTVHYKILRFISKIGELSINKTFKDIQITNESIGGVSCRVYKKTTAKVEGAILYIHGGGFFVLRPKYFDITCAELADKTNFIVFSIDYSLSPEAPYKAALSECETVLKNLYEKSYNDYMFNKNKIIIFGESAGGNIAASLALRLVRDNKNYYFYRQILVNPIVSYVNYTSPSHQIYKNSYHGSSFLSPQFKTIMLMYYAKMKLSKEEIKKITLNIHIPKAIRELSYLSNENLPNDWNTNNNNELDNDLTDSELIEKMYKIVTDPDISPILADDDDLIKLQRTMIVTSGIDILRDEGFLFHRRLKNVGVDTTWKHYDNTVHGIISMWDFEMRNVVMNDIIGFIVKN</sequence>
<dbReference type="Gene3D" id="3.40.50.1820">
    <property type="entry name" value="alpha/beta hydrolase"/>
    <property type="match status" value="1"/>
</dbReference>
<dbReference type="PANTHER" id="PTHR48081:SF8">
    <property type="entry name" value="ALPHA_BETA HYDROLASE FOLD-3 DOMAIN-CONTAINING PROTEIN-RELATED"/>
    <property type="match status" value="1"/>
</dbReference>
<organism evidence="3 4">
    <name type="scientific">Parastrongyloides trichosuri</name>
    <name type="common">Possum-specific nematode worm</name>
    <dbReference type="NCBI Taxonomy" id="131310"/>
    <lineage>
        <taxon>Eukaryota</taxon>
        <taxon>Metazoa</taxon>
        <taxon>Ecdysozoa</taxon>
        <taxon>Nematoda</taxon>
        <taxon>Chromadorea</taxon>
        <taxon>Rhabditida</taxon>
        <taxon>Tylenchina</taxon>
        <taxon>Panagrolaimomorpha</taxon>
        <taxon>Strongyloidoidea</taxon>
        <taxon>Strongyloididae</taxon>
        <taxon>Parastrongyloides</taxon>
    </lineage>
</organism>
<keyword evidence="3" id="KW-1185">Reference proteome</keyword>
<feature type="domain" description="Alpha/beta hydrolase fold-3" evidence="2">
    <location>
        <begin position="96"/>
        <end position="243"/>
    </location>
</feature>
<dbReference type="WBParaSite" id="PTRK_0001338600.1">
    <property type="protein sequence ID" value="PTRK_0001338600.1"/>
    <property type="gene ID" value="PTRK_0001338600"/>
</dbReference>
<evidence type="ECO:0000313" key="4">
    <source>
        <dbReference type="WBParaSite" id="PTRK_0001338600.1"/>
    </source>
</evidence>
<keyword evidence="1" id="KW-0378">Hydrolase</keyword>
<accession>A0A0N4ZXH3</accession>
<feature type="domain" description="Alpha/beta hydrolase fold-3" evidence="2">
    <location>
        <begin position="304"/>
        <end position="367"/>
    </location>
</feature>
<evidence type="ECO:0000313" key="3">
    <source>
        <dbReference type="Proteomes" id="UP000038045"/>
    </source>
</evidence>
<dbReference type="PANTHER" id="PTHR48081">
    <property type="entry name" value="AB HYDROLASE SUPERFAMILY PROTEIN C4A8.06C"/>
    <property type="match status" value="1"/>
</dbReference>
<protein>
    <submittedName>
        <fullName evidence="4">Abhydrolase_3 domain-containing protein</fullName>
    </submittedName>
</protein>